<dbReference type="EMBL" id="SPUK01000003">
    <property type="protein sequence ID" value="TQV98205.1"/>
    <property type="molecule type" value="Genomic_DNA"/>
</dbReference>
<gene>
    <name evidence="2" type="ORF">IF1G_02285</name>
</gene>
<evidence type="ECO:0000313" key="3">
    <source>
        <dbReference type="Proteomes" id="UP000315783"/>
    </source>
</evidence>
<keyword evidence="3" id="KW-1185">Reference proteome</keyword>
<sequence length="79" mass="9130">MRDPAIAIADNKIGRHHVRDNAFEYQRRDTLVQVSRCRTPLSSTTCDVLQDCNGIRSRLHRKEKKRGGGSAHRIRWCNT</sequence>
<proteinExistence type="predicted"/>
<comment type="caution">
    <text evidence="2">The sequence shown here is derived from an EMBL/GenBank/DDBJ whole genome shotgun (WGS) entry which is preliminary data.</text>
</comment>
<name>A0A545V916_9HYPO</name>
<feature type="region of interest" description="Disordered" evidence="1">
    <location>
        <begin position="60"/>
        <end position="79"/>
    </location>
</feature>
<dbReference type="AlphaFoldDB" id="A0A545V916"/>
<reference evidence="2 3" key="1">
    <citation type="journal article" date="2019" name="Appl. Microbiol. Biotechnol.">
        <title>Genome sequence of Isaria javanica and comparative genome analysis insights into family S53 peptidase evolution in fungal entomopathogens.</title>
        <authorList>
            <person name="Lin R."/>
            <person name="Zhang X."/>
            <person name="Xin B."/>
            <person name="Zou M."/>
            <person name="Gao Y."/>
            <person name="Qin F."/>
            <person name="Hu Q."/>
            <person name="Xie B."/>
            <person name="Cheng X."/>
        </authorList>
    </citation>
    <scope>NUCLEOTIDE SEQUENCE [LARGE SCALE GENOMIC DNA]</scope>
    <source>
        <strain evidence="2 3">IJ1G</strain>
    </source>
</reference>
<accession>A0A545V916</accession>
<evidence type="ECO:0000256" key="1">
    <source>
        <dbReference type="SAM" id="MobiDB-lite"/>
    </source>
</evidence>
<dbReference type="Proteomes" id="UP000315783">
    <property type="component" value="Unassembled WGS sequence"/>
</dbReference>
<evidence type="ECO:0000313" key="2">
    <source>
        <dbReference type="EMBL" id="TQV98205.1"/>
    </source>
</evidence>
<protein>
    <submittedName>
        <fullName evidence="2">Uncharacterized protein</fullName>
    </submittedName>
</protein>
<organism evidence="2 3">
    <name type="scientific">Cordyceps javanica</name>
    <dbReference type="NCBI Taxonomy" id="43265"/>
    <lineage>
        <taxon>Eukaryota</taxon>
        <taxon>Fungi</taxon>
        <taxon>Dikarya</taxon>
        <taxon>Ascomycota</taxon>
        <taxon>Pezizomycotina</taxon>
        <taxon>Sordariomycetes</taxon>
        <taxon>Hypocreomycetidae</taxon>
        <taxon>Hypocreales</taxon>
        <taxon>Cordycipitaceae</taxon>
        <taxon>Cordyceps</taxon>
    </lineage>
</organism>